<evidence type="ECO:0000313" key="2">
    <source>
        <dbReference type="Proteomes" id="UP001054889"/>
    </source>
</evidence>
<dbReference type="PANTHER" id="PTHR33165">
    <property type="entry name" value="F-BOX DOMAIN CONTAINING PROTEIN-LIKE-RELATED"/>
    <property type="match status" value="1"/>
</dbReference>
<name>A0AAV5DJN1_ELECO</name>
<reference evidence="1" key="2">
    <citation type="submission" date="2021-12" db="EMBL/GenBank/DDBJ databases">
        <title>Resequencing data analysis of finger millet.</title>
        <authorList>
            <person name="Hatakeyama M."/>
            <person name="Aluri S."/>
            <person name="Balachadran M.T."/>
            <person name="Sivarajan S.R."/>
            <person name="Poveda L."/>
            <person name="Shimizu-Inatsugi R."/>
            <person name="Schlapbach R."/>
            <person name="Sreeman S.M."/>
            <person name="Shimizu K.K."/>
        </authorList>
    </citation>
    <scope>NUCLEOTIDE SEQUENCE</scope>
</reference>
<dbReference type="EMBL" id="BQKI01000018">
    <property type="protein sequence ID" value="GJN11294.1"/>
    <property type="molecule type" value="Genomic_DNA"/>
</dbReference>
<organism evidence="1 2">
    <name type="scientific">Eleusine coracana subsp. coracana</name>
    <dbReference type="NCBI Taxonomy" id="191504"/>
    <lineage>
        <taxon>Eukaryota</taxon>
        <taxon>Viridiplantae</taxon>
        <taxon>Streptophyta</taxon>
        <taxon>Embryophyta</taxon>
        <taxon>Tracheophyta</taxon>
        <taxon>Spermatophyta</taxon>
        <taxon>Magnoliopsida</taxon>
        <taxon>Liliopsida</taxon>
        <taxon>Poales</taxon>
        <taxon>Poaceae</taxon>
        <taxon>PACMAD clade</taxon>
        <taxon>Chloridoideae</taxon>
        <taxon>Cynodonteae</taxon>
        <taxon>Eleusininae</taxon>
        <taxon>Eleusine</taxon>
    </lineage>
</organism>
<gene>
    <name evidence="1" type="primary">ga29474</name>
    <name evidence="1" type="ORF">PR202_ga29474</name>
</gene>
<sequence length="212" mass="23803">MAKTDWTNLAAGPAWLIADTLLANDVADYIRFRAVCSAWQFLGIHRNPVNPLRSAKWFEGRFYCATDKDIVVLQAMEGQQPELVMAASYELERDGQLFVYLAENHGKLILTRWFHPNHSRGQCHGTCMVYRVDLDAGKTVFMPPVDEHAVFISSYGGRALIVPIGLSPSIIAHTVYLCKRNTTRDADPVNFIVYSLVDGNVVQDCRRSSRVA</sequence>
<comment type="caution">
    <text evidence="1">The sequence shown here is derived from an EMBL/GenBank/DDBJ whole genome shotgun (WGS) entry which is preliminary data.</text>
</comment>
<proteinExistence type="predicted"/>
<evidence type="ECO:0000313" key="1">
    <source>
        <dbReference type="EMBL" id="GJN11294.1"/>
    </source>
</evidence>
<protein>
    <recommendedName>
        <fullName evidence="3">DUF295 domain-containing protein</fullName>
    </recommendedName>
</protein>
<accession>A0AAV5DJN1</accession>
<dbReference type="Proteomes" id="UP001054889">
    <property type="component" value="Unassembled WGS sequence"/>
</dbReference>
<keyword evidence="2" id="KW-1185">Reference proteome</keyword>
<evidence type="ECO:0008006" key="3">
    <source>
        <dbReference type="Google" id="ProtNLM"/>
    </source>
</evidence>
<reference evidence="1" key="1">
    <citation type="journal article" date="2018" name="DNA Res.">
        <title>Multiple hybrid de novo genome assembly of finger millet, an orphan allotetraploid crop.</title>
        <authorList>
            <person name="Hatakeyama M."/>
            <person name="Aluri S."/>
            <person name="Balachadran M.T."/>
            <person name="Sivarajan S.R."/>
            <person name="Patrignani A."/>
            <person name="Gruter S."/>
            <person name="Poveda L."/>
            <person name="Shimizu-Inatsugi R."/>
            <person name="Baeten J."/>
            <person name="Francoijs K.J."/>
            <person name="Nataraja K.N."/>
            <person name="Reddy Y.A.N."/>
            <person name="Phadnis S."/>
            <person name="Ravikumar R.L."/>
            <person name="Schlapbach R."/>
            <person name="Sreeman S.M."/>
            <person name="Shimizu K.K."/>
        </authorList>
    </citation>
    <scope>NUCLEOTIDE SEQUENCE</scope>
</reference>
<dbReference type="AlphaFoldDB" id="A0AAV5DJN1"/>